<sequence>MSSLKSPAQCGDLAEKLIADYVRNCGAYGNPQALANVIEMLISKAALGIAMVGSETIAQQILDRTKYNVATYAERNLRRGH</sequence>
<reference evidence="1 2" key="1">
    <citation type="submission" date="2020-12" db="EMBL/GenBank/DDBJ databases">
        <title>FDA dAtabase for Regulatory Grade micrObial Sequences (FDA-ARGOS): Supporting development and validation of Infectious Disease Dx tests.</title>
        <authorList>
            <person name="Nelson B."/>
            <person name="Plummer A."/>
            <person name="Tallon L."/>
            <person name="Sadzewicz L."/>
            <person name="Zhao X."/>
            <person name="Boylan J."/>
            <person name="Ott S."/>
            <person name="Bowen H."/>
            <person name="Vavikolanu K."/>
            <person name="Mehta A."/>
            <person name="Aluvathingal J."/>
            <person name="Nadendla S."/>
            <person name="Myers T."/>
            <person name="Yan Y."/>
            <person name="Sichtig H."/>
        </authorList>
    </citation>
    <scope>NUCLEOTIDE SEQUENCE [LARGE SCALE GENOMIC DNA]</scope>
    <source>
        <strain evidence="1 2">FDAARGOS_899</strain>
    </source>
</reference>
<evidence type="ECO:0000313" key="2">
    <source>
        <dbReference type="Proteomes" id="UP000594943"/>
    </source>
</evidence>
<protein>
    <submittedName>
        <fullName evidence="1">Uncharacterized protein</fullName>
    </submittedName>
</protein>
<organism evidence="1 2">
    <name type="scientific">Burkholderia humptydooensis</name>
    <dbReference type="NCBI Taxonomy" id="430531"/>
    <lineage>
        <taxon>Bacteria</taxon>
        <taxon>Pseudomonadati</taxon>
        <taxon>Pseudomonadota</taxon>
        <taxon>Betaproteobacteria</taxon>
        <taxon>Burkholderiales</taxon>
        <taxon>Burkholderiaceae</taxon>
        <taxon>Burkholderia</taxon>
        <taxon>pseudomallei group</taxon>
    </lineage>
</organism>
<dbReference type="AlphaFoldDB" id="A0A7U4PBC8"/>
<dbReference type="RefSeq" id="WP_009916882.1">
    <property type="nucleotide sequence ID" value="NZ_CP013382.1"/>
</dbReference>
<dbReference type="Proteomes" id="UP000594943">
    <property type="component" value="Chromosome 2"/>
</dbReference>
<dbReference type="EMBL" id="CP065687">
    <property type="protein sequence ID" value="QPS45743.1"/>
    <property type="molecule type" value="Genomic_DNA"/>
</dbReference>
<name>A0A7U4PBC8_9BURK</name>
<proteinExistence type="predicted"/>
<evidence type="ECO:0000313" key="1">
    <source>
        <dbReference type="EMBL" id="QPS45743.1"/>
    </source>
</evidence>
<accession>A0A7T2U4U5</accession>
<accession>A0A7U4PBC8</accession>
<dbReference type="KEGG" id="bhg:I6G56_26740"/>
<gene>
    <name evidence="1" type="ORF">I6G56_26740</name>
</gene>